<keyword evidence="6" id="KW-0411">Iron-sulfur</keyword>
<dbReference type="InterPro" id="IPR007197">
    <property type="entry name" value="rSAM"/>
</dbReference>
<dbReference type="CDD" id="cd01335">
    <property type="entry name" value="Radical_SAM"/>
    <property type="match status" value="1"/>
</dbReference>
<dbReference type="InterPro" id="IPR058240">
    <property type="entry name" value="rSAM_sf"/>
</dbReference>
<evidence type="ECO:0000259" key="7">
    <source>
        <dbReference type="PROSITE" id="PS51918"/>
    </source>
</evidence>
<dbReference type="GO" id="GO:0046872">
    <property type="term" value="F:metal ion binding"/>
    <property type="evidence" value="ECO:0007669"/>
    <property type="project" value="UniProtKB-KW"/>
</dbReference>
<evidence type="ECO:0000256" key="3">
    <source>
        <dbReference type="ARBA" id="ARBA00022691"/>
    </source>
</evidence>
<evidence type="ECO:0000256" key="1">
    <source>
        <dbReference type="ARBA" id="ARBA00001966"/>
    </source>
</evidence>
<dbReference type="Gene3D" id="3.80.30.20">
    <property type="entry name" value="tm_1862 like domain"/>
    <property type="match status" value="1"/>
</dbReference>
<dbReference type="SFLD" id="SFLDG01082">
    <property type="entry name" value="B12-binding_domain_containing"/>
    <property type="match status" value="1"/>
</dbReference>
<dbReference type="InterPro" id="IPR023404">
    <property type="entry name" value="rSAM_horseshoe"/>
</dbReference>
<dbReference type="SMART" id="SM00729">
    <property type="entry name" value="Elp3"/>
    <property type="match status" value="1"/>
</dbReference>
<dbReference type="AlphaFoldDB" id="A0A831PS46"/>
<feature type="domain" description="Radical SAM core" evidence="7">
    <location>
        <begin position="159"/>
        <end position="394"/>
    </location>
</feature>
<dbReference type="PANTHER" id="PTHR43409:SF17">
    <property type="entry name" value="METHYLTHIOTRANSFERASE MJ0865-RELATED"/>
    <property type="match status" value="1"/>
</dbReference>
<keyword evidence="3" id="KW-0949">S-adenosyl-L-methionine</keyword>
<gene>
    <name evidence="8" type="ORF">ENN52_01980</name>
</gene>
<protein>
    <submittedName>
        <fullName evidence="8">TIGR04014 family B12-binding domain/radical SAM domain-containing protein</fullName>
    </submittedName>
</protein>
<dbReference type="Pfam" id="PF04055">
    <property type="entry name" value="Radical_SAM"/>
    <property type="match status" value="1"/>
</dbReference>
<dbReference type="PROSITE" id="PS01278">
    <property type="entry name" value="MTTASE_RADICAL"/>
    <property type="match status" value="1"/>
</dbReference>
<reference evidence="8" key="1">
    <citation type="journal article" date="2020" name="mSystems">
        <title>Genome- and Community-Level Interaction Insights into Carbon Utilization and Element Cycling Functions of Hydrothermarchaeota in Hydrothermal Sediment.</title>
        <authorList>
            <person name="Zhou Z."/>
            <person name="Liu Y."/>
            <person name="Xu W."/>
            <person name="Pan J."/>
            <person name="Luo Z.H."/>
            <person name="Li M."/>
        </authorList>
    </citation>
    <scope>NUCLEOTIDE SEQUENCE</scope>
    <source>
        <strain evidence="8">SpSt-1183</strain>
    </source>
</reference>
<dbReference type="PROSITE" id="PS51918">
    <property type="entry name" value="RADICAL_SAM"/>
    <property type="match status" value="1"/>
</dbReference>
<dbReference type="NCBIfam" id="TIGR04014">
    <property type="entry name" value="B12_SAM_MJ_0865"/>
    <property type="match status" value="1"/>
</dbReference>
<dbReference type="PANTHER" id="PTHR43409">
    <property type="entry name" value="ANAEROBIC MAGNESIUM-PROTOPORPHYRIN IX MONOMETHYL ESTER CYCLASE-RELATED"/>
    <property type="match status" value="1"/>
</dbReference>
<dbReference type="GO" id="GO:0003824">
    <property type="term" value="F:catalytic activity"/>
    <property type="evidence" value="ECO:0007669"/>
    <property type="project" value="InterPro"/>
</dbReference>
<dbReference type="Proteomes" id="UP000885648">
    <property type="component" value="Unassembled WGS sequence"/>
</dbReference>
<evidence type="ECO:0000256" key="4">
    <source>
        <dbReference type="ARBA" id="ARBA00022723"/>
    </source>
</evidence>
<sequence>MPIDQRMKTVVISPGIATYGAMLIGGVVRDAGHKVRLSTVLAAGDADVVLLSLFSTQHLMDPVIRDFVAGVRASERPVYIGGPVSAYPEYVLGELAPDAVVVGEGEETVPRLLDRGVSPDLPGIAFSDGGRIVITPPASPVLVEHRPLPLIPDDIGRQSIRGANAYIETHRGCTGACTFCQVPRFFGREIRSRDLDEIREEVRAFREKGAVRLSVSGGTGSLFGYHGKIDDDAVIALLQMLAEELGPKNVSAPDIRVDAITDEILEAIRKYTIGWLFYGFESGSDAVLRQMGKGVTVSQMHEAVERSRQHGLKVAGCFIVGYPTETAEDYEATKDFVAEELLDDVFVSVAEPIPKTPLADLVLRTPHERNPVYAPHEGEYRSLRLTEAEARWFDLSQHADMYKPLLHVVTDEVFSMYLAEARKQGEDVRRATALIERYERARDEG</sequence>
<dbReference type="SFLD" id="SFLDG01217">
    <property type="entry name" value="B12-binding_methylthiotransfer"/>
    <property type="match status" value="1"/>
</dbReference>
<comment type="cofactor">
    <cofactor evidence="1">
        <name>[4Fe-4S] cluster</name>
        <dbReference type="ChEBI" id="CHEBI:49883"/>
    </cofactor>
</comment>
<evidence type="ECO:0000256" key="5">
    <source>
        <dbReference type="ARBA" id="ARBA00023004"/>
    </source>
</evidence>
<keyword evidence="4" id="KW-0479">Metal-binding</keyword>
<dbReference type="InterPro" id="IPR023979">
    <property type="entry name" value="CHP04014_B12-bd/rSAM"/>
</dbReference>
<accession>A0A831PS46</accession>
<dbReference type="InterPro" id="IPR020612">
    <property type="entry name" value="Methylthiotransferase_CS"/>
</dbReference>
<dbReference type="InterPro" id="IPR051198">
    <property type="entry name" value="BchE-like"/>
</dbReference>
<dbReference type="GO" id="GO:0051539">
    <property type="term" value="F:4 iron, 4 sulfur cluster binding"/>
    <property type="evidence" value="ECO:0007669"/>
    <property type="project" value="UniProtKB-KW"/>
</dbReference>
<keyword evidence="5" id="KW-0408">Iron</keyword>
<dbReference type="EMBL" id="DSBY01000085">
    <property type="protein sequence ID" value="HDS62900.1"/>
    <property type="molecule type" value="Genomic_DNA"/>
</dbReference>
<comment type="caution">
    <text evidence="8">The sequence shown here is derived from an EMBL/GenBank/DDBJ whole genome shotgun (WGS) entry which is preliminary data.</text>
</comment>
<dbReference type="Gene3D" id="3.40.50.280">
    <property type="entry name" value="Cobalamin-binding domain"/>
    <property type="match status" value="1"/>
</dbReference>
<name>A0A831PS46_9EURY</name>
<organism evidence="8">
    <name type="scientific">Methanofollis liminatans</name>
    <dbReference type="NCBI Taxonomy" id="2201"/>
    <lineage>
        <taxon>Archaea</taxon>
        <taxon>Methanobacteriati</taxon>
        <taxon>Methanobacteriota</taxon>
        <taxon>Stenosarchaea group</taxon>
        <taxon>Methanomicrobia</taxon>
        <taxon>Methanomicrobiales</taxon>
        <taxon>Methanomicrobiaceae</taxon>
        <taxon>Methanofollis</taxon>
    </lineage>
</organism>
<proteinExistence type="predicted"/>
<dbReference type="InterPro" id="IPR006638">
    <property type="entry name" value="Elp3/MiaA/NifB-like_rSAM"/>
</dbReference>
<evidence type="ECO:0000256" key="2">
    <source>
        <dbReference type="ARBA" id="ARBA00022485"/>
    </source>
</evidence>
<dbReference type="SFLD" id="SFLDS00029">
    <property type="entry name" value="Radical_SAM"/>
    <property type="match status" value="1"/>
</dbReference>
<evidence type="ECO:0000256" key="6">
    <source>
        <dbReference type="ARBA" id="ARBA00023014"/>
    </source>
</evidence>
<evidence type="ECO:0000313" key="8">
    <source>
        <dbReference type="EMBL" id="HDS62900.1"/>
    </source>
</evidence>
<dbReference type="SUPFAM" id="SSF102114">
    <property type="entry name" value="Radical SAM enzymes"/>
    <property type="match status" value="1"/>
</dbReference>
<keyword evidence="2" id="KW-0004">4Fe-4S</keyword>